<evidence type="ECO:0000313" key="6">
    <source>
        <dbReference type="Proteomes" id="UP000003167"/>
    </source>
</evidence>
<dbReference type="PATRIC" id="fig|999422.3.peg.996"/>
<keyword evidence="6" id="KW-1185">Reference proteome</keyword>
<dbReference type="AlphaFoldDB" id="H1HLC3"/>
<evidence type="ECO:0000259" key="4">
    <source>
        <dbReference type="Pfam" id="PF01807"/>
    </source>
</evidence>
<dbReference type="GO" id="GO:0003677">
    <property type="term" value="F:DNA binding"/>
    <property type="evidence" value="ECO:0007669"/>
    <property type="project" value="InterPro"/>
</dbReference>
<dbReference type="Pfam" id="PF13155">
    <property type="entry name" value="Toprim_2"/>
    <property type="match status" value="1"/>
</dbReference>
<keyword evidence="2" id="KW-0863">Zinc-finger</keyword>
<evidence type="ECO:0000256" key="1">
    <source>
        <dbReference type="ARBA" id="ARBA00022723"/>
    </source>
</evidence>
<accession>H1HLC3</accession>
<dbReference type="EMBL" id="AGEK01000018">
    <property type="protein sequence ID" value="EHO72255.1"/>
    <property type="molecule type" value="Genomic_DNA"/>
</dbReference>
<sequence length="324" mass="36893">MCIFIKSSIFQTIQLHSNMNIQEIKMIKLQDFLASLGYTPTKQQGNKLWYISPFRQESHASFKVNTEHNQWYDFGIGKGGNIIDLAEQLYKSSDVSYLIHQIGHNVPSMVSASPGVVKLKQSSATFENLQVLPLSHPALIRYLQDRCIDIEVAKSVCKEVHYEVNNKRYFAIGFPNCGGGYELRNPFFKGCIAPKDISHFYADEPKKICFLFEGFIDFLSFMTLRRIQNPQYNGLSNQDYLILNSVTNIHKALKCLSVYNNIQCFLDNDEAGRNAYLQLSKELGDSGVKASALYNGYKDLNDYLCAESKHSEKAEIKKTKGIKF</sequence>
<dbReference type="Gene3D" id="3.90.580.10">
    <property type="entry name" value="Zinc finger, CHC2-type domain"/>
    <property type="match status" value="1"/>
</dbReference>
<reference evidence="5 6" key="1">
    <citation type="submission" date="2011-12" db="EMBL/GenBank/DDBJ databases">
        <title>The Genome Sequence of Prevotella maculosa OT 289.</title>
        <authorList>
            <consortium name="The Broad Institute Genome Sequencing Platform"/>
            <person name="Earl A."/>
            <person name="Ward D."/>
            <person name="Feldgarden M."/>
            <person name="Gevers D."/>
            <person name="Izard J."/>
            <person name="Blanton J.M."/>
            <person name="Mathney J."/>
            <person name="Tanner A.C."/>
            <person name="Dewhirst F.E."/>
            <person name="Young S.K."/>
            <person name="Zeng Q."/>
            <person name="Gargeya S."/>
            <person name="Fitzgerald M."/>
            <person name="Haas B."/>
            <person name="Abouelleil A."/>
            <person name="Alvarado L."/>
            <person name="Arachchi H.M."/>
            <person name="Berlin A."/>
            <person name="Chapman S.B."/>
            <person name="Gearin G."/>
            <person name="Goldberg J."/>
            <person name="Griggs A."/>
            <person name="Gujja S."/>
            <person name="Hansen M."/>
            <person name="Heiman D."/>
            <person name="Howarth C."/>
            <person name="Larimer J."/>
            <person name="Lui A."/>
            <person name="MacDonald P.J.P."/>
            <person name="McCowen C."/>
            <person name="Montmayeur A."/>
            <person name="Murphy C."/>
            <person name="Neiman D."/>
            <person name="Pearson M."/>
            <person name="Priest M."/>
            <person name="Roberts A."/>
            <person name="Saif S."/>
            <person name="Shea T."/>
            <person name="Sisk P."/>
            <person name="Stolte C."/>
            <person name="Sykes S."/>
            <person name="Wortman J."/>
            <person name="Nusbaum C."/>
            <person name="Birren B."/>
        </authorList>
    </citation>
    <scope>NUCLEOTIDE SEQUENCE [LARGE SCALE GENOMIC DNA]</scope>
    <source>
        <strain evidence="5 6">OT 289</strain>
    </source>
</reference>
<evidence type="ECO:0000256" key="3">
    <source>
        <dbReference type="ARBA" id="ARBA00022833"/>
    </source>
</evidence>
<dbReference type="Proteomes" id="UP000003167">
    <property type="component" value="Unassembled WGS sequence"/>
</dbReference>
<dbReference type="InterPro" id="IPR036977">
    <property type="entry name" value="DNA_primase_Znf_CHC2"/>
</dbReference>
<comment type="caution">
    <text evidence="5">The sequence shown here is derived from an EMBL/GenBank/DDBJ whole genome shotgun (WGS) entry which is preliminary data.</text>
</comment>
<protein>
    <recommendedName>
        <fullName evidence="4">Zinc finger CHC2-type domain-containing protein</fullName>
    </recommendedName>
</protein>
<dbReference type="SUPFAM" id="SSF56731">
    <property type="entry name" value="DNA primase core"/>
    <property type="match status" value="1"/>
</dbReference>
<evidence type="ECO:0000313" key="5">
    <source>
        <dbReference type="EMBL" id="EHO72255.1"/>
    </source>
</evidence>
<proteinExistence type="predicted"/>
<keyword evidence="1" id="KW-0479">Metal-binding</keyword>
<dbReference type="PANTHER" id="PTHR30313">
    <property type="entry name" value="DNA PRIMASE"/>
    <property type="match status" value="1"/>
</dbReference>
<dbReference type="PANTHER" id="PTHR30313:SF2">
    <property type="entry name" value="DNA PRIMASE"/>
    <property type="match status" value="1"/>
</dbReference>
<keyword evidence="3" id="KW-0862">Zinc</keyword>
<dbReference type="InterPro" id="IPR050219">
    <property type="entry name" value="DnaG_primase"/>
</dbReference>
<dbReference type="GO" id="GO:0003899">
    <property type="term" value="F:DNA-directed RNA polymerase activity"/>
    <property type="evidence" value="ECO:0007669"/>
    <property type="project" value="InterPro"/>
</dbReference>
<dbReference type="GO" id="GO:0008270">
    <property type="term" value="F:zinc ion binding"/>
    <property type="evidence" value="ECO:0007669"/>
    <property type="project" value="UniProtKB-KW"/>
</dbReference>
<name>H1HLC3_9BACT</name>
<dbReference type="GO" id="GO:0006269">
    <property type="term" value="P:DNA replication, synthesis of primer"/>
    <property type="evidence" value="ECO:0007669"/>
    <property type="project" value="TreeGrafter"/>
</dbReference>
<dbReference type="InterPro" id="IPR002694">
    <property type="entry name" value="Znf_CHC2"/>
</dbReference>
<evidence type="ECO:0000256" key="2">
    <source>
        <dbReference type="ARBA" id="ARBA00022771"/>
    </source>
</evidence>
<feature type="domain" description="Zinc finger CHC2-type" evidence="4">
    <location>
        <begin position="38"/>
        <end position="92"/>
    </location>
</feature>
<gene>
    <name evidence="5" type="ORF">HMPREF9944_00967</name>
</gene>
<dbReference type="Gene3D" id="3.40.1360.10">
    <property type="match status" value="1"/>
</dbReference>
<dbReference type="SUPFAM" id="SSF57783">
    <property type="entry name" value="Zinc beta-ribbon"/>
    <property type="match status" value="1"/>
</dbReference>
<dbReference type="HOGENOM" id="CLU_070537_1_0_10"/>
<dbReference type="STRING" id="999422.HMPREF9944_00967"/>
<dbReference type="Pfam" id="PF01807">
    <property type="entry name" value="Zn_ribbon_DnaG"/>
    <property type="match status" value="1"/>
</dbReference>
<dbReference type="GO" id="GO:0005737">
    <property type="term" value="C:cytoplasm"/>
    <property type="evidence" value="ECO:0007669"/>
    <property type="project" value="TreeGrafter"/>
</dbReference>
<organism evidence="5 6">
    <name type="scientific">Segatella maculosa OT 289</name>
    <dbReference type="NCBI Taxonomy" id="999422"/>
    <lineage>
        <taxon>Bacteria</taxon>
        <taxon>Pseudomonadati</taxon>
        <taxon>Bacteroidota</taxon>
        <taxon>Bacteroidia</taxon>
        <taxon>Bacteroidales</taxon>
        <taxon>Prevotellaceae</taxon>
        <taxon>Segatella</taxon>
    </lineage>
</organism>